<dbReference type="Gene3D" id="3.10.450.530">
    <property type="entry name" value="Ribonuclease toxin, BrnT, of type II toxin-antitoxin system"/>
    <property type="match status" value="1"/>
</dbReference>
<dbReference type="AlphaFoldDB" id="A0A1R4GZU3"/>
<keyword evidence="2" id="KW-1185">Reference proteome</keyword>
<dbReference type="EMBL" id="FUKJ01000022">
    <property type="protein sequence ID" value="SJM89476.1"/>
    <property type="molecule type" value="Genomic_DNA"/>
</dbReference>
<dbReference type="Proteomes" id="UP000195442">
    <property type="component" value="Unassembled WGS sequence"/>
</dbReference>
<sequence>MEYVWNEDKNRRNIERHGIAFKDAVKIFEGETLEQRDDRFDYGEIRIYAIGLINGLEIVVIYTDTGNDERRIISARRAEPYERRAYWQSRNDY</sequence>
<evidence type="ECO:0000313" key="1">
    <source>
        <dbReference type="EMBL" id="SJM89476.1"/>
    </source>
</evidence>
<reference evidence="2" key="1">
    <citation type="submission" date="2017-02" db="EMBL/GenBank/DDBJ databases">
        <authorList>
            <person name="Daims H."/>
        </authorList>
    </citation>
    <scope>NUCLEOTIDE SEQUENCE [LARGE SCALE GENOMIC DNA]</scope>
</reference>
<dbReference type="RefSeq" id="WP_087145653.1">
    <property type="nucleotide sequence ID" value="NZ_FUKJ01000022.1"/>
</dbReference>
<dbReference type="InterPro" id="IPR038573">
    <property type="entry name" value="BrnT_sf"/>
</dbReference>
<name>A0A1R4GZU3_9GAMM</name>
<dbReference type="Pfam" id="PF04365">
    <property type="entry name" value="BrnT_toxin"/>
    <property type="match status" value="1"/>
</dbReference>
<dbReference type="OrthoDB" id="9802417at2"/>
<gene>
    <name evidence="1" type="ORF">CRENPOLYSF2_1180006</name>
</gene>
<dbReference type="InterPro" id="IPR007460">
    <property type="entry name" value="BrnT_toxin"/>
</dbReference>
<evidence type="ECO:0000313" key="2">
    <source>
        <dbReference type="Proteomes" id="UP000195442"/>
    </source>
</evidence>
<evidence type="ECO:0008006" key="3">
    <source>
        <dbReference type="Google" id="ProtNLM"/>
    </source>
</evidence>
<proteinExistence type="predicted"/>
<organism evidence="1 2">
    <name type="scientific">Crenothrix polyspora</name>
    <dbReference type="NCBI Taxonomy" id="360316"/>
    <lineage>
        <taxon>Bacteria</taxon>
        <taxon>Pseudomonadati</taxon>
        <taxon>Pseudomonadota</taxon>
        <taxon>Gammaproteobacteria</taxon>
        <taxon>Methylococcales</taxon>
        <taxon>Crenotrichaceae</taxon>
        <taxon>Crenothrix</taxon>
    </lineage>
</organism>
<protein>
    <recommendedName>
        <fullName evidence="3">BrnT family toxin</fullName>
    </recommendedName>
</protein>
<accession>A0A1R4GZU3</accession>